<protein>
    <submittedName>
        <fullName evidence="2">Uncharacterized protein</fullName>
    </submittedName>
</protein>
<dbReference type="EMBL" id="QGKV02000649">
    <property type="protein sequence ID" value="KAF3581746.1"/>
    <property type="molecule type" value="Genomic_DNA"/>
</dbReference>
<feature type="compositionally biased region" description="Basic residues" evidence="1">
    <location>
        <begin position="238"/>
        <end position="248"/>
    </location>
</feature>
<accession>A0ABQ7DWQ6</accession>
<keyword evidence="3" id="KW-1185">Reference proteome</keyword>
<feature type="compositionally biased region" description="Basic and acidic residues" evidence="1">
    <location>
        <begin position="332"/>
        <end position="344"/>
    </location>
</feature>
<feature type="region of interest" description="Disordered" evidence="1">
    <location>
        <begin position="200"/>
        <end position="285"/>
    </location>
</feature>
<dbReference type="Proteomes" id="UP000266723">
    <property type="component" value="Unassembled WGS sequence"/>
</dbReference>
<evidence type="ECO:0000313" key="3">
    <source>
        <dbReference type="Proteomes" id="UP000266723"/>
    </source>
</evidence>
<proteinExistence type="predicted"/>
<name>A0ABQ7DWQ6_BRACR</name>
<organism evidence="2 3">
    <name type="scientific">Brassica cretica</name>
    <name type="common">Mustard</name>
    <dbReference type="NCBI Taxonomy" id="69181"/>
    <lineage>
        <taxon>Eukaryota</taxon>
        <taxon>Viridiplantae</taxon>
        <taxon>Streptophyta</taxon>
        <taxon>Embryophyta</taxon>
        <taxon>Tracheophyta</taxon>
        <taxon>Spermatophyta</taxon>
        <taxon>Magnoliopsida</taxon>
        <taxon>eudicotyledons</taxon>
        <taxon>Gunneridae</taxon>
        <taxon>Pentapetalae</taxon>
        <taxon>rosids</taxon>
        <taxon>malvids</taxon>
        <taxon>Brassicales</taxon>
        <taxon>Brassicaceae</taxon>
        <taxon>Brassiceae</taxon>
        <taxon>Brassica</taxon>
    </lineage>
</organism>
<comment type="caution">
    <text evidence="2">The sequence shown here is derived from an EMBL/GenBank/DDBJ whole genome shotgun (WGS) entry which is preliminary data.</text>
</comment>
<sequence>MPRILQVPRTYNYNIKTSRSIKIKHEDPQFRPPGLPASCFLPPGLGFMPPGLGPIPRVWVPSPGSGSHPPGERHDLHYKYRFLNLKEGVQDVDDQSSPILQPPRQELRAPKATRPLGHVSTRAPCFEPRAPKATRLHQAMCLHQAPRPSRLRASIYINYGRLDPSLKGSPGLSIIEAGEYTQRHVSFLLSFRRSEHGSLVHKNTLTPRAHRGHYNFNEPPGSKQRSPDSNLRVPTWRQRPKYNFRKKDRTPVQPRAHRGHYVPKEPPDSQTTSRSKYPRVPIRSPDQKEKICTLVRPQGSVTIIETSGFQPAISGSVRESSGSYIAFGPQSRAHDLEKRPQGLE</sequence>
<reference evidence="2 3" key="1">
    <citation type="journal article" date="2020" name="BMC Genomics">
        <title>Intraspecific diversification of the crop wild relative Brassica cretica Lam. using demographic model selection.</title>
        <authorList>
            <person name="Kioukis A."/>
            <person name="Michalopoulou V.A."/>
            <person name="Briers L."/>
            <person name="Pirintsos S."/>
            <person name="Studholme D.J."/>
            <person name="Pavlidis P."/>
            <person name="Sarris P.F."/>
        </authorList>
    </citation>
    <scope>NUCLEOTIDE SEQUENCE [LARGE SCALE GENOMIC DNA]</scope>
    <source>
        <strain evidence="3">cv. PFS-1207/04</strain>
    </source>
</reference>
<feature type="region of interest" description="Disordered" evidence="1">
    <location>
        <begin position="323"/>
        <end position="344"/>
    </location>
</feature>
<evidence type="ECO:0000256" key="1">
    <source>
        <dbReference type="SAM" id="MobiDB-lite"/>
    </source>
</evidence>
<gene>
    <name evidence="2" type="ORF">DY000_02030723</name>
</gene>
<evidence type="ECO:0000313" key="2">
    <source>
        <dbReference type="EMBL" id="KAF3581746.1"/>
    </source>
</evidence>